<dbReference type="InterPro" id="IPR011042">
    <property type="entry name" value="6-blade_b-propeller_TolB-like"/>
</dbReference>
<dbReference type="SUPFAM" id="SSF69304">
    <property type="entry name" value="Tricorn protease N-terminal domain"/>
    <property type="match status" value="1"/>
</dbReference>
<dbReference type="AlphaFoldDB" id="A0A1W1EHL7"/>
<dbReference type="NCBIfam" id="NF003124">
    <property type="entry name" value="PRK04043.1"/>
    <property type="match status" value="1"/>
</dbReference>
<protein>
    <submittedName>
        <fullName evidence="2">TolB protein, periplasmic protein involved in the tonb-independent uptake of group A colicins</fullName>
    </submittedName>
</protein>
<dbReference type="Pfam" id="PF07676">
    <property type="entry name" value="PD40"/>
    <property type="match status" value="2"/>
</dbReference>
<evidence type="ECO:0000313" key="2">
    <source>
        <dbReference type="EMBL" id="SHO80337.1"/>
    </source>
</evidence>
<dbReference type="PANTHER" id="PTHR36842:SF1">
    <property type="entry name" value="PROTEIN TOLB"/>
    <property type="match status" value="1"/>
</dbReference>
<evidence type="ECO:0000256" key="1">
    <source>
        <dbReference type="ARBA" id="ARBA00009820"/>
    </source>
</evidence>
<name>A0A1W1EHL7_9ZZZZ</name>
<sequence length="411" mass="45851">MRFLIIFILSINLFANVDTTIRIEKDVDKRSKVVLLDESVGVAPHISNKFFNLLSKDLKISGNFIADKIHYLSSDTSLTLDGKEYIIKYKLSVSTGASLSVSLLSVSSKSIIFSKEYNIPSFNKYPFLAHQAVSDINDALHYQPISWINRYVIFSRYSSPKQSQILLADYSMTYQKVLISGGLNLFPKWADKFQRYIYYTSYSTLKPTLYKLNIYSGARSVVASSEGMIVCSDVSRDGTKIILTMAPNGQADIYELDTLSGLKTRITTFSGIDVNGNYSDNESSIVYVSNPLGYANIYKKPIHGTGVSQIVFHGKNNNSCDTNGNNIVYSSRESSQKYSKNRFNIYLASSSGTRPLTTTGTNQFPKFSPNGKIVLYVKSRGGSSSIGYINLASKKTLTFPLYGKKIQSIDW</sequence>
<reference evidence="2" key="1">
    <citation type="submission" date="2016-10" db="EMBL/GenBank/DDBJ databases">
        <authorList>
            <person name="de Groot N.N."/>
        </authorList>
    </citation>
    <scope>NUCLEOTIDE SEQUENCE</scope>
</reference>
<dbReference type="InterPro" id="IPR011659">
    <property type="entry name" value="WD40"/>
</dbReference>
<proteinExistence type="inferred from homology"/>
<comment type="similarity">
    <text evidence="1">Belongs to the TolB family.</text>
</comment>
<dbReference type="Gene3D" id="2.120.10.30">
    <property type="entry name" value="TolB, C-terminal domain"/>
    <property type="match status" value="1"/>
</dbReference>
<organism evidence="2">
    <name type="scientific">hydrothermal vent metagenome</name>
    <dbReference type="NCBI Taxonomy" id="652676"/>
    <lineage>
        <taxon>unclassified sequences</taxon>
        <taxon>metagenomes</taxon>
        <taxon>ecological metagenomes</taxon>
    </lineage>
</organism>
<dbReference type="PANTHER" id="PTHR36842">
    <property type="entry name" value="PROTEIN TOLB HOMOLOG"/>
    <property type="match status" value="1"/>
</dbReference>
<dbReference type="EMBL" id="FRYL01000005">
    <property type="protein sequence ID" value="SHO80337.1"/>
    <property type="molecule type" value="Genomic_DNA"/>
</dbReference>
<gene>
    <name evidence="2" type="ORF">MNB_SV-15-235</name>
</gene>
<accession>A0A1W1EHL7</accession>